<sequence>MDSLSEGVQGFVVRFHKCMQDVQKLEVINHIAAPLVHLYGHMSPRCTHKGQFREFWDIYEDITKLLFLHLRMMTKHRRAIVLVDDEIAELPFAAVRNVVEADRRVTIDEIMIRLPPGLDIGRY</sequence>
<proteinExistence type="predicted"/>
<evidence type="ECO:0000313" key="2">
    <source>
        <dbReference type="Proteomes" id="UP001235939"/>
    </source>
</evidence>
<protein>
    <submittedName>
        <fullName evidence="1">Uncharacterized protein</fullName>
    </submittedName>
</protein>
<reference evidence="1 2" key="1">
    <citation type="submission" date="2022-01" db="EMBL/GenBank/DDBJ databases">
        <title>A chromosomal length assembly of Cordylochernes scorpioides.</title>
        <authorList>
            <person name="Zeh D."/>
            <person name="Zeh J."/>
        </authorList>
    </citation>
    <scope>NUCLEOTIDE SEQUENCE [LARGE SCALE GENOMIC DNA]</scope>
    <source>
        <strain evidence="1">IN4F17</strain>
        <tissue evidence="1">Whole Body</tissue>
    </source>
</reference>
<keyword evidence="2" id="KW-1185">Reference proteome</keyword>
<evidence type="ECO:0000313" key="1">
    <source>
        <dbReference type="EMBL" id="UYV61698.1"/>
    </source>
</evidence>
<gene>
    <name evidence="1" type="ORF">LAZ67_1005959</name>
</gene>
<name>A0ABY6JYU4_9ARAC</name>
<organism evidence="1 2">
    <name type="scientific">Cordylochernes scorpioides</name>
    <dbReference type="NCBI Taxonomy" id="51811"/>
    <lineage>
        <taxon>Eukaryota</taxon>
        <taxon>Metazoa</taxon>
        <taxon>Ecdysozoa</taxon>
        <taxon>Arthropoda</taxon>
        <taxon>Chelicerata</taxon>
        <taxon>Arachnida</taxon>
        <taxon>Pseudoscorpiones</taxon>
        <taxon>Cheliferoidea</taxon>
        <taxon>Chernetidae</taxon>
        <taxon>Cordylochernes</taxon>
    </lineage>
</organism>
<dbReference type="EMBL" id="CP092863">
    <property type="protein sequence ID" value="UYV61698.1"/>
    <property type="molecule type" value="Genomic_DNA"/>
</dbReference>
<accession>A0ABY6JYU4</accession>
<dbReference type="Proteomes" id="UP001235939">
    <property type="component" value="Chromosome 01"/>
</dbReference>